<name>A0A5C5Y2K2_9PLAN</name>
<gene>
    <name evidence="1" type="ORF">Pan14r_11760</name>
</gene>
<keyword evidence="2" id="KW-1185">Reference proteome</keyword>
<reference evidence="1 2" key="1">
    <citation type="submission" date="2019-02" db="EMBL/GenBank/DDBJ databases">
        <title>Deep-cultivation of Planctomycetes and their phenomic and genomic characterization uncovers novel biology.</title>
        <authorList>
            <person name="Wiegand S."/>
            <person name="Jogler M."/>
            <person name="Boedeker C."/>
            <person name="Pinto D."/>
            <person name="Vollmers J."/>
            <person name="Rivas-Marin E."/>
            <person name="Kohn T."/>
            <person name="Peeters S.H."/>
            <person name="Heuer A."/>
            <person name="Rast P."/>
            <person name="Oberbeckmann S."/>
            <person name="Bunk B."/>
            <person name="Jeske O."/>
            <person name="Meyerdierks A."/>
            <person name="Storesund J.E."/>
            <person name="Kallscheuer N."/>
            <person name="Luecker S."/>
            <person name="Lage O.M."/>
            <person name="Pohl T."/>
            <person name="Merkel B.J."/>
            <person name="Hornburger P."/>
            <person name="Mueller R.-W."/>
            <person name="Bruemmer F."/>
            <person name="Labrenz M."/>
            <person name="Spormann A.M."/>
            <person name="Op Den Camp H."/>
            <person name="Overmann J."/>
            <person name="Amann R."/>
            <person name="Jetten M.S.M."/>
            <person name="Mascher T."/>
            <person name="Medema M.H."/>
            <person name="Devos D.P."/>
            <person name="Kaster A.-K."/>
            <person name="Ovreas L."/>
            <person name="Rohde M."/>
            <person name="Galperin M.Y."/>
            <person name="Jogler C."/>
        </authorList>
    </citation>
    <scope>NUCLEOTIDE SEQUENCE [LARGE SCALE GENOMIC DNA]</scope>
    <source>
        <strain evidence="1 2">Pan14r</strain>
    </source>
</reference>
<proteinExistence type="predicted"/>
<dbReference type="EMBL" id="SJPL01000001">
    <property type="protein sequence ID" value="TWT68893.1"/>
    <property type="molecule type" value="Genomic_DNA"/>
</dbReference>
<sequence length="74" mass="8404">MGRGPHSHWFRHGDALWMAVANGPEQPNRRNFVRENFATTVKIWGSPDTPIISTDESNVCRWVSEASPGADRLW</sequence>
<accession>A0A5C5Y2K2</accession>
<comment type="caution">
    <text evidence="1">The sequence shown here is derived from an EMBL/GenBank/DDBJ whole genome shotgun (WGS) entry which is preliminary data.</text>
</comment>
<organism evidence="1 2">
    <name type="scientific">Crateriforma conspicua</name>
    <dbReference type="NCBI Taxonomy" id="2527996"/>
    <lineage>
        <taxon>Bacteria</taxon>
        <taxon>Pseudomonadati</taxon>
        <taxon>Planctomycetota</taxon>
        <taxon>Planctomycetia</taxon>
        <taxon>Planctomycetales</taxon>
        <taxon>Planctomycetaceae</taxon>
        <taxon>Crateriforma</taxon>
    </lineage>
</organism>
<protein>
    <submittedName>
        <fullName evidence="1">Uncharacterized protein</fullName>
    </submittedName>
</protein>
<evidence type="ECO:0000313" key="2">
    <source>
        <dbReference type="Proteomes" id="UP000317238"/>
    </source>
</evidence>
<evidence type="ECO:0000313" key="1">
    <source>
        <dbReference type="EMBL" id="TWT68893.1"/>
    </source>
</evidence>
<dbReference type="AlphaFoldDB" id="A0A5C5Y2K2"/>
<dbReference type="Proteomes" id="UP000317238">
    <property type="component" value="Unassembled WGS sequence"/>
</dbReference>